<accession>A0ABU7S5G2</accession>
<feature type="compositionally biased region" description="Basic and acidic residues" evidence="1">
    <location>
        <begin position="140"/>
        <end position="152"/>
    </location>
</feature>
<evidence type="ECO:0000313" key="3">
    <source>
        <dbReference type="Proteomes" id="UP001332243"/>
    </source>
</evidence>
<gene>
    <name evidence="2" type="ORF">V1633_36485</name>
</gene>
<evidence type="ECO:0000313" key="2">
    <source>
        <dbReference type="EMBL" id="MEE6263960.1"/>
    </source>
</evidence>
<dbReference type="RefSeq" id="WP_331218752.1">
    <property type="nucleotide sequence ID" value="NZ_JAZGQK010000047.1"/>
</dbReference>
<protein>
    <submittedName>
        <fullName evidence="2">Uncharacterized protein</fullName>
    </submittedName>
</protein>
<evidence type="ECO:0000256" key="1">
    <source>
        <dbReference type="SAM" id="MobiDB-lite"/>
    </source>
</evidence>
<dbReference type="EMBL" id="JAZGQK010000047">
    <property type="protein sequence ID" value="MEE6263960.1"/>
    <property type="molecule type" value="Genomic_DNA"/>
</dbReference>
<name>A0ABU7S5G2_9ACTN</name>
<proteinExistence type="predicted"/>
<reference evidence="2 3" key="1">
    <citation type="submission" date="2024-01" db="EMBL/GenBank/DDBJ databases">
        <title>Genome insights into Plantactinospora sonchi sp. nov.</title>
        <authorList>
            <person name="Wang L."/>
        </authorList>
    </citation>
    <scope>NUCLEOTIDE SEQUENCE [LARGE SCALE GENOMIC DNA]</scope>
    <source>
        <strain evidence="2 3">NEAU-QY2</strain>
    </source>
</reference>
<comment type="caution">
    <text evidence="2">The sequence shown here is derived from an EMBL/GenBank/DDBJ whole genome shotgun (WGS) entry which is preliminary data.</text>
</comment>
<dbReference type="Proteomes" id="UP001332243">
    <property type="component" value="Unassembled WGS sequence"/>
</dbReference>
<keyword evidence="3" id="KW-1185">Reference proteome</keyword>
<organism evidence="2 3">
    <name type="scientific">Plantactinospora sonchi</name>
    <dbReference type="NCBI Taxonomy" id="1544735"/>
    <lineage>
        <taxon>Bacteria</taxon>
        <taxon>Bacillati</taxon>
        <taxon>Actinomycetota</taxon>
        <taxon>Actinomycetes</taxon>
        <taxon>Micromonosporales</taxon>
        <taxon>Micromonosporaceae</taxon>
        <taxon>Plantactinospora</taxon>
    </lineage>
</organism>
<sequence length="163" mass="17704">MARGRVVAHARHGRLDLVADVADALPGRLTHLLSHPLVNPPPYLIEQAICGTLLLAIAMADLARARRTGESALARSAAWMIALAERFRFLRNFQPTMSAASARADAEQADRAAYEEAVSSYADLDRAGIRAAALGLLRERPTNKETTADRPITEPGRASRARR</sequence>
<feature type="region of interest" description="Disordered" evidence="1">
    <location>
        <begin position="140"/>
        <end position="163"/>
    </location>
</feature>